<dbReference type="AlphaFoldDB" id="A0AAE1L6Z0"/>
<proteinExistence type="predicted"/>
<evidence type="ECO:0000256" key="1">
    <source>
        <dbReference type="SAM" id="MobiDB-lite"/>
    </source>
</evidence>
<protein>
    <submittedName>
        <fullName evidence="2">NADH dehydrogenase [ubiquinone] flavoprotein 2, mitochondrial</fullName>
    </submittedName>
</protein>
<keyword evidence="3" id="KW-1185">Reference proteome</keyword>
<feature type="region of interest" description="Disordered" evidence="1">
    <location>
        <begin position="146"/>
        <end position="184"/>
    </location>
</feature>
<gene>
    <name evidence="2" type="ORF">KUF71_003367</name>
</gene>
<evidence type="ECO:0000313" key="2">
    <source>
        <dbReference type="EMBL" id="KAK3908555.1"/>
    </source>
</evidence>
<accession>A0AAE1L6Z0</accession>
<reference evidence="2" key="2">
    <citation type="journal article" date="2023" name="BMC Genomics">
        <title>Pest status, molecular evolution, and epigenetic factors derived from the genome assembly of Frankliniella fusca, a thysanopteran phytovirus vector.</title>
        <authorList>
            <person name="Catto M.A."/>
            <person name="Labadie P.E."/>
            <person name="Jacobson A.L."/>
            <person name="Kennedy G.G."/>
            <person name="Srinivasan R."/>
            <person name="Hunt B.G."/>
        </authorList>
    </citation>
    <scope>NUCLEOTIDE SEQUENCE</scope>
    <source>
        <strain evidence="2">PL_HMW_Pooled</strain>
    </source>
</reference>
<sequence>MVLPIRALGVVDNDLKAWESGMKLVFIRRLKEAQPLLYPQLRDLNEEKVDRNYLLADTEEEHDEPHETSQAVPRPKCTQCQYFPDRKYSDAVKRIYNHAVRCHGELEAEKIREEIIATFGPAARKNKCKTMVCGICQAEIRGKRQNMEDHQNTKKCKNSAEGRTSQQTMESNFSLKMGEDTFSN</sequence>
<evidence type="ECO:0000313" key="3">
    <source>
        <dbReference type="Proteomes" id="UP001219518"/>
    </source>
</evidence>
<dbReference type="Proteomes" id="UP001219518">
    <property type="component" value="Unassembled WGS sequence"/>
</dbReference>
<organism evidence="2 3">
    <name type="scientific">Frankliniella fusca</name>
    <dbReference type="NCBI Taxonomy" id="407009"/>
    <lineage>
        <taxon>Eukaryota</taxon>
        <taxon>Metazoa</taxon>
        <taxon>Ecdysozoa</taxon>
        <taxon>Arthropoda</taxon>
        <taxon>Hexapoda</taxon>
        <taxon>Insecta</taxon>
        <taxon>Pterygota</taxon>
        <taxon>Neoptera</taxon>
        <taxon>Paraneoptera</taxon>
        <taxon>Thysanoptera</taxon>
        <taxon>Terebrantia</taxon>
        <taxon>Thripoidea</taxon>
        <taxon>Thripidae</taxon>
        <taxon>Frankliniella</taxon>
    </lineage>
</organism>
<name>A0AAE1L6Z0_9NEOP</name>
<comment type="caution">
    <text evidence="2">The sequence shown here is derived from an EMBL/GenBank/DDBJ whole genome shotgun (WGS) entry which is preliminary data.</text>
</comment>
<reference evidence="2" key="1">
    <citation type="submission" date="2021-07" db="EMBL/GenBank/DDBJ databases">
        <authorList>
            <person name="Catto M.A."/>
            <person name="Jacobson A."/>
            <person name="Kennedy G."/>
            <person name="Labadie P."/>
            <person name="Hunt B.G."/>
            <person name="Srinivasan R."/>
        </authorList>
    </citation>
    <scope>NUCLEOTIDE SEQUENCE</scope>
    <source>
        <strain evidence="2">PL_HMW_Pooled</strain>
        <tissue evidence="2">Head</tissue>
    </source>
</reference>
<dbReference type="EMBL" id="JAHWGI010000064">
    <property type="protein sequence ID" value="KAK3908555.1"/>
    <property type="molecule type" value="Genomic_DNA"/>
</dbReference>
<feature type="compositionally biased region" description="Polar residues" evidence="1">
    <location>
        <begin position="161"/>
        <end position="174"/>
    </location>
</feature>